<dbReference type="Gene3D" id="3.90.190.20">
    <property type="entry name" value="Mur ligase, C-terminal domain"/>
    <property type="match status" value="1"/>
</dbReference>
<evidence type="ECO:0000256" key="5">
    <source>
        <dbReference type="ARBA" id="ARBA00012212"/>
    </source>
</evidence>
<evidence type="ECO:0000313" key="22">
    <source>
        <dbReference type="Proteomes" id="UP001229251"/>
    </source>
</evidence>
<evidence type="ECO:0000256" key="8">
    <source>
        <dbReference type="ARBA" id="ARBA00022598"/>
    </source>
</evidence>
<dbReference type="InterPro" id="IPR036615">
    <property type="entry name" value="Mur_ligase_C_dom_sf"/>
</dbReference>
<evidence type="ECO:0000259" key="19">
    <source>
        <dbReference type="Pfam" id="PF02875"/>
    </source>
</evidence>
<dbReference type="NCBIfam" id="TIGR01087">
    <property type="entry name" value="murD"/>
    <property type="match status" value="1"/>
</dbReference>
<dbReference type="GO" id="GO:0071555">
    <property type="term" value="P:cell wall organization"/>
    <property type="evidence" value="ECO:0007669"/>
    <property type="project" value="UniProtKB-KW"/>
</dbReference>
<dbReference type="PANTHER" id="PTHR43692:SF1">
    <property type="entry name" value="UDP-N-ACETYLMURAMOYLALANINE--D-GLUTAMATE LIGASE"/>
    <property type="match status" value="1"/>
</dbReference>
<keyword evidence="8 17" id="KW-0436">Ligase</keyword>
<evidence type="ECO:0000256" key="11">
    <source>
        <dbReference type="ARBA" id="ARBA00022960"/>
    </source>
</evidence>
<dbReference type="Gene3D" id="3.40.50.720">
    <property type="entry name" value="NAD(P)-binding Rossmann-like Domain"/>
    <property type="match status" value="1"/>
</dbReference>
<comment type="pathway">
    <text evidence="3 17 18">Cell wall biogenesis; peptidoglycan biosynthesis.</text>
</comment>
<evidence type="ECO:0000256" key="15">
    <source>
        <dbReference type="ARBA" id="ARBA00032324"/>
    </source>
</evidence>
<evidence type="ECO:0000256" key="4">
    <source>
        <dbReference type="ARBA" id="ARBA00010416"/>
    </source>
</evidence>
<accession>A0AAJ1Q4K9</accession>
<evidence type="ECO:0000259" key="20">
    <source>
        <dbReference type="Pfam" id="PF08245"/>
    </source>
</evidence>
<name>A0AAJ1Q4K9_9LACT</name>
<evidence type="ECO:0000256" key="13">
    <source>
        <dbReference type="ARBA" id="ARBA00023316"/>
    </source>
</evidence>
<dbReference type="PANTHER" id="PTHR43692">
    <property type="entry name" value="UDP-N-ACETYLMURAMOYLALANINE--D-GLUTAMATE LIGASE"/>
    <property type="match status" value="1"/>
</dbReference>
<keyword evidence="17 18" id="KW-0132">Cell division</keyword>
<keyword evidence="13 17" id="KW-0961">Cell wall biogenesis/degradation</keyword>
<dbReference type="GO" id="GO:0005737">
    <property type="term" value="C:cytoplasm"/>
    <property type="evidence" value="ECO:0007669"/>
    <property type="project" value="UniProtKB-SubCell"/>
</dbReference>
<dbReference type="EMBL" id="JASOOE010000003">
    <property type="protein sequence ID" value="MDK7186764.1"/>
    <property type="molecule type" value="Genomic_DNA"/>
</dbReference>
<comment type="similarity">
    <text evidence="4 17">Belongs to the MurCDEF family.</text>
</comment>
<evidence type="ECO:0000256" key="2">
    <source>
        <dbReference type="ARBA" id="ARBA00004496"/>
    </source>
</evidence>
<dbReference type="Gene3D" id="3.40.1190.10">
    <property type="entry name" value="Mur-like, catalytic domain"/>
    <property type="match status" value="1"/>
</dbReference>
<evidence type="ECO:0000256" key="10">
    <source>
        <dbReference type="ARBA" id="ARBA00022840"/>
    </source>
</evidence>
<dbReference type="Pfam" id="PF08245">
    <property type="entry name" value="Mur_ligase_M"/>
    <property type="match status" value="1"/>
</dbReference>
<proteinExistence type="inferred from homology"/>
<dbReference type="Pfam" id="PF21799">
    <property type="entry name" value="MurD-like_N"/>
    <property type="match status" value="1"/>
</dbReference>
<evidence type="ECO:0000256" key="17">
    <source>
        <dbReference type="HAMAP-Rule" id="MF_00639"/>
    </source>
</evidence>
<evidence type="ECO:0000256" key="14">
    <source>
        <dbReference type="ARBA" id="ARBA00030398"/>
    </source>
</evidence>
<evidence type="ECO:0000256" key="16">
    <source>
        <dbReference type="ARBA" id="ARBA00047632"/>
    </source>
</evidence>
<keyword evidence="11 17" id="KW-0133">Cell shape</keyword>
<comment type="function">
    <text evidence="1 17 18">Cell wall formation. Catalyzes the addition of glutamate to the nucleotide precursor UDP-N-acetylmuramoyl-L-alanine (UMA).</text>
</comment>
<dbReference type="AlphaFoldDB" id="A0AAJ1Q4K9"/>
<evidence type="ECO:0000256" key="7">
    <source>
        <dbReference type="ARBA" id="ARBA00022490"/>
    </source>
</evidence>
<dbReference type="HAMAP" id="MF_00639">
    <property type="entry name" value="MurD"/>
    <property type="match status" value="1"/>
</dbReference>
<evidence type="ECO:0000256" key="9">
    <source>
        <dbReference type="ARBA" id="ARBA00022741"/>
    </source>
</evidence>
<reference evidence="21" key="1">
    <citation type="submission" date="2023-05" db="EMBL/GenBank/DDBJ databases">
        <title>Cataloging the Phylogenetic Diversity of Human Bladder Bacteria.</title>
        <authorList>
            <person name="Du J."/>
        </authorList>
    </citation>
    <scope>NUCLEOTIDE SEQUENCE</scope>
    <source>
        <strain evidence="21">UMB1231</strain>
    </source>
</reference>
<dbReference type="GO" id="GO:0009252">
    <property type="term" value="P:peptidoglycan biosynthetic process"/>
    <property type="evidence" value="ECO:0007669"/>
    <property type="project" value="UniProtKB-UniRule"/>
</dbReference>
<dbReference type="GO" id="GO:0008360">
    <property type="term" value="P:regulation of cell shape"/>
    <property type="evidence" value="ECO:0007669"/>
    <property type="project" value="UniProtKB-KW"/>
</dbReference>
<comment type="caution">
    <text evidence="21">The sequence shown here is derived from an EMBL/GenBank/DDBJ whole genome shotgun (WGS) entry which is preliminary data.</text>
</comment>
<evidence type="ECO:0000256" key="1">
    <source>
        <dbReference type="ARBA" id="ARBA00002734"/>
    </source>
</evidence>
<evidence type="ECO:0000313" key="21">
    <source>
        <dbReference type="EMBL" id="MDK7186764.1"/>
    </source>
</evidence>
<organism evidence="21 22">
    <name type="scientific">Facklamia hominis</name>
    <dbReference type="NCBI Taxonomy" id="178214"/>
    <lineage>
        <taxon>Bacteria</taxon>
        <taxon>Bacillati</taxon>
        <taxon>Bacillota</taxon>
        <taxon>Bacilli</taxon>
        <taxon>Lactobacillales</taxon>
        <taxon>Aerococcaceae</taxon>
        <taxon>Facklamia</taxon>
    </lineage>
</organism>
<evidence type="ECO:0000256" key="18">
    <source>
        <dbReference type="RuleBase" id="RU003664"/>
    </source>
</evidence>
<dbReference type="SUPFAM" id="SSF51984">
    <property type="entry name" value="MurCD N-terminal domain"/>
    <property type="match status" value="1"/>
</dbReference>
<protein>
    <recommendedName>
        <fullName evidence="6 17">UDP-N-acetylmuramoylalanine--D-glutamate ligase</fullName>
        <ecNumber evidence="5 17">6.3.2.9</ecNumber>
    </recommendedName>
    <alternativeName>
        <fullName evidence="15 17">D-glutamic acid-adding enzyme</fullName>
    </alternativeName>
    <alternativeName>
        <fullName evidence="14 17">UDP-N-acetylmuramoyl-L-alanyl-D-glutamate synthetase</fullName>
    </alternativeName>
</protein>
<comment type="catalytic activity">
    <reaction evidence="16 17 18">
        <text>UDP-N-acetyl-alpha-D-muramoyl-L-alanine + D-glutamate + ATP = UDP-N-acetyl-alpha-D-muramoyl-L-alanyl-D-glutamate + ADP + phosphate + H(+)</text>
        <dbReference type="Rhea" id="RHEA:16429"/>
        <dbReference type="ChEBI" id="CHEBI:15378"/>
        <dbReference type="ChEBI" id="CHEBI:29986"/>
        <dbReference type="ChEBI" id="CHEBI:30616"/>
        <dbReference type="ChEBI" id="CHEBI:43474"/>
        <dbReference type="ChEBI" id="CHEBI:83898"/>
        <dbReference type="ChEBI" id="CHEBI:83900"/>
        <dbReference type="ChEBI" id="CHEBI:456216"/>
        <dbReference type="EC" id="6.3.2.9"/>
    </reaction>
</comment>
<comment type="subcellular location">
    <subcellularLocation>
        <location evidence="2 17 18">Cytoplasm</location>
    </subcellularLocation>
</comment>
<keyword evidence="17 18" id="KW-0131">Cell cycle</keyword>
<dbReference type="RefSeq" id="WP_070609801.1">
    <property type="nucleotide sequence ID" value="NZ_JASOOE010000003.1"/>
</dbReference>
<sequence length="458" mass="51688">MVNWQSTSRVLVLGYGISSKSVIELLIKKGIRVRLNNQSDLSKDESAIRLKQKGVEVIDGGHPLSVLDGIDWIVKSPIIPYELPLIQEAQQQNIPIYTDVELAYQLNQSELIAVTGSNGKTTTVSLIQKILDQGLEGNSYAAGNIGIPAIDVVQKAKACDQVVMELSSFQLLGIDQLRPHIAVFTNIYEAHLDYHKTRQAYIEAKLNLIKNLTNKDYLVYNADQEDLASYFEDCPARKVPFSRKSVIKEGAYCLNGYVYYQDKKIMKIEEIPLPGEHNVENVLAAVAVASIENVKSEIIRSVVMNFEGIAHRIQWVGKYHKADFYNDSKATNPLASLTALRSFKDRDIVYFAGGLDRGNDFQELEEEFKKVKAAYLFGQSAKKLYTHLKVAEVPTIFLADTLEQAFKAFYDYPLEDEVVLFSPACASWDQYPNYEVRGKAFCELVKGYLEEKEKNERN</sequence>
<dbReference type="InterPro" id="IPR013221">
    <property type="entry name" value="Mur_ligase_cen"/>
</dbReference>
<dbReference type="GO" id="GO:0005524">
    <property type="term" value="F:ATP binding"/>
    <property type="evidence" value="ECO:0007669"/>
    <property type="project" value="UniProtKB-UniRule"/>
</dbReference>
<dbReference type="GO" id="GO:0008764">
    <property type="term" value="F:UDP-N-acetylmuramoylalanine-D-glutamate ligase activity"/>
    <property type="evidence" value="ECO:0007669"/>
    <property type="project" value="UniProtKB-UniRule"/>
</dbReference>
<evidence type="ECO:0000256" key="12">
    <source>
        <dbReference type="ARBA" id="ARBA00022984"/>
    </source>
</evidence>
<keyword evidence="9 17" id="KW-0547">Nucleotide-binding</keyword>
<keyword evidence="12 17" id="KW-0573">Peptidoglycan synthesis</keyword>
<dbReference type="SUPFAM" id="SSF53244">
    <property type="entry name" value="MurD-like peptide ligases, peptide-binding domain"/>
    <property type="match status" value="1"/>
</dbReference>
<dbReference type="InterPro" id="IPR036565">
    <property type="entry name" value="Mur-like_cat_sf"/>
</dbReference>
<gene>
    <name evidence="17 21" type="primary">murD</name>
    <name evidence="21" type="ORF">QP433_02095</name>
</gene>
<dbReference type="InterPro" id="IPR004101">
    <property type="entry name" value="Mur_ligase_C"/>
</dbReference>
<dbReference type="EC" id="6.3.2.9" evidence="5 17"/>
<feature type="domain" description="Mur ligase C-terminal" evidence="19">
    <location>
        <begin position="311"/>
        <end position="425"/>
    </location>
</feature>
<feature type="domain" description="Mur ligase central" evidence="20">
    <location>
        <begin position="114"/>
        <end position="289"/>
    </location>
</feature>
<feature type="binding site" evidence="17">
    <location>
        <begin position="116"/>
        <end position="122"/>
    </location>
    <ligand>
        <name>ATP</name>
        <dbReference type="ChEBI" id="CHEBI:30616"/>
    </ligand>
</feature>
<dbReference type="InterPro" id="IPR005762">
    <property type="entry name" value="MurD"/>
</dbReference>
<evidence type="ECO:0000256" key="3">
    <source>
        <dbReference type="ARBA" id="ARBA00004752"/>
    </source>
</evidence>
<keyword evidence="7 17" id="KW-0963">Cytoplasm</keyword>
<keyword evidence="10 17" id="KW-0067">ATP-binding</keyword>
<dbReference type="Proteomes" id="UP001229251">
    <property type="component" value="Unassembled WGS sequence"/>
</dbReference>
<evidence type="ECO:0000256" key="6">
    <source>
        <dbReference type="ARBA" id="ARBA00015655"/>
    </source>
</evidence>
<dbReference type="SUPFAM" id="SSF53623">
    <property type="entry name" value="MurD-like peptide ligases, catalytic domain"/>
    <property type="match status" value="1"/>
</dbReference>
<dbReference type="Pfam" id="PF02875">
    <property type="entry name" value="Mur_ligase_C"/>
    <property type="match status" value="1"/>
</dbReference>
<dbReference type="GO" id="GO:0051301">
    <property type="term" value="P:cell division"/>
    <property type="evidence" value="ECO:0007669"/>
    <property type="project" value="UniProtKB-KW"/>
</dbReference>